<evidence type="ECO:0000256" key="1">
    <source>
        <dbReference type="SAM" id="Phobius"/>
    </source>
</evidence>
<dbReference type="RefSeq" id="WP_262684622.1">
    <property type="nucleotide sequence ID" value="NZ_JAOQIO010000044.1"/>
</dbReference>
<comment type="caution">
    <text evidence="2">The sequence shown here is derived from an EMBL/GenBank/DDBJ whole genome shotgun (WGS) entry which is preliminary data.</text>
</comment>
<dbReference type="Proteomes" id="UP001652445">
    <property type="component" value="Unassembled WGS sequence"/>
</dbReference>
<keyword evidence="1" id="KW-0472">Membrane</keyword>
<protein>
    <submittedName>
        <fullName evidence="2">Uncharacterized protein</fullName>
    </submittedName>
</protein>
<reference evidence="2 3" key="1">
    <citation type="submission" date="2022-09" db="EMBL/GenBank/DDBJ databases">
        <authorList>
            <person name="Han X.L."/>
            <person name="Wang Q."/>
            <person name="Lu T."/>
        </authorList>
    </citation>
    <scope>NUCLEOTIDE SEQUENCE [LARGE SCALE GENOMIC DNA]</scope>
    <source>
        <strain evidence="2 3">WQ 127069</strain>
    </source>
</reference>
<feature type="transmembrane region" description="Helical" evidence="1">
    <location>
        <begin position="32"/>
        <end position="54"/>
    </location>
</feature>
<keyword evidence="1" id="KW-1133">Transmembrane helix</keyword>
<evidence type="ECO:0000313" key="3">
    <source>
        <dbReference type="Proteomes" id="UP001652445"/>
    </source>
</evidence>
<organism evidence="2 3">
    <name type="scientific">Paenibacillus baimaensis</name>
    <dbReference type="NCBI Taxonomy" id="2982185"/>
    <lineage>
        <taxon>Bacteria</taxon>
        <taxon>Bacillati</taxon>
        <taxon>Bacillota</taxon>
        <taxon>Bacilli</taxon>
        <taxon>Bacillales</taxon>
        <taxon>Paenibacillaceae</taxon>
        <taxon>Paenibacillus</taxon>
    </lineage>
</organism>
<name>A0ABT2UF96_9BACL</name>
<dbReference type="EMBL" id="JAOQIO010000044">
    <property type="protein sequence ID" value="MCU6793318.1"/>
    <property type="molecule type" value="Genomic_DNA"/>
</dbReference>
<proteinExistence type="predicted"/>
<gene>
    <name evidence="2" type="ORF">OB236_14475</name>
</gene>
<keyword evidence="1" id="KW-0812">Transmembrane</keyword>
<keyword evidence="3" id="KW-1185">Reference proteome</keyword>
<sequence length="80" mass="9364">MLVRSICFLLLFGSVLLVDFSLWQRAAKRERLVYGFLMLPILYLGVMFAAGKFWPNLDELMDWLLAEPAERIVRFLKPQS</sequence>
<evidence type="ECO:0000313" key="2">
    <source>
        <dbReference type="EMBL" id="MCU6793318.1"/>
    </source>
</evidence>
<accession>A0ABT2UF96</accession>
<feature type="transmembrane region" description="Helical" evidence="1">
    <location>
        <begin position="6"/>
        <end position="23"/>
    </location>
</feature>